<dbReference type="InterPro" id="IPR044822">
    <property type="entry name" value="Myb_DNA-bind_4"/>
</dbReference>
<feature type="domain" description="Myb-like" evidence="2">
    <location>
        <begin position="1"/>
        <end position="64"/>
    </location>
</feature>
<dbReference type="Proteomes" id="UP000078542">
    <property type="component" value="Unassembled WGS sequence"/>
</dbReference>
<feature type="region of interest" description="Disordered" evidence="1">
    <location>
        <begin position="116"/>
        <end position="157"/>
    </location>
</feature>
<dbReference type="Pfam" id="PF13837">
    <property type="entry name" value="Myb_DNA-bind_4"/>
    <property type="match status" value="1"/>
</dbReference>
<keyword evidence="4" id="KW-1185">Reference proteome</keyword>
<evidence type="ECO:0000313" key="3">
    <source>
        <dbReference type="EMBL" id="KYM99238.1"/>
    </source>
</evidence>
<dbReference type="PROSITE" id="PS50090">
    <property type="entry name" value="MYB_LIKE"/>
    <property type="match status" value="1"/>
</dbReference>
<protein>
    <recommendedName>
        <fullName evidence="2">Myb-like domain-containing protein</fullName>
    </recommendedName>
</protein>
<dbReference type="InterPro" id="IPR001005">
    <property type="entry name" value="SANT/Myb"/>
</dbReference>
<evidence type="ECO:0000259" key="2">
    <source>
        <dbReference type="PROSITE" id="PS50090"/>
    </source>
</evidence>
<gene>
    <name evidence="3" type="ORF">ALC62_10027</name>
</gene>
<evidence type="ECO:0000313" key="4">
    <source>
        <dbReference type="Proteomes" id="UP000078542"/>
    </source>
</evidence>
<dbReference type="PANTHER" id="PTHR47595">
    <property type="entry name" value="HEAT SHOCK 70 KDA PROTEIN 14"/>
    <property type="match status" value="1"/>
</dbReference>
<proteinExistence type="predicted"/>
<evidence type="ECO:0000256" key="1">
    <source>
        <dbReference type="SAM" id="MobiDB-lite"/>
    </source>
</evidence>
<dbReference type="Gene3D" id="1.10.10.60">
    <property type="entry name" value="Homeodomain-like"/>
    <property type="match status" value="1"/>
</dbReference>
<dbReference type="PANTHER" id="PTHR47595:SF1">
    <property type="entry name" value="MYB_SANT-LIKE DNA-BINDING DOMAIN-CONTAINING PROTEIN"/>
    <property type="match status" value="1"/>
</dbReference>
<sequence length="191" mass="22972">ENCKFQWTVETTKLLIEEVRSHMTLLDKKNYMQKRVWRIIANKFNERGYNITEEQCNVKWKNLKQKYRSIRDRNNQTGTARECWEYFDMIDDFINMKPEVAPASIASSSHGFRIRQSSPFTDQSENPIDENNSAAVNTSYGRTRNRRQRRASDGSTWAKMLHEQRQEHHKENIKMQKEFLVLFKKYIERNN</sequence>
<dbReference type="AlphaFoldDB" id="A0A151IEU9"/>
<name>A0A151IEU9_9HYME</name>
<accession>A0A151IEU9</accession>
<feature type="compositionally biased region" description="Polar residues" evidence="1">
    <location>
        <begin position="116"/>
        <end position="142"/>
    </location>
</feature>
<organism evidence="3 4">
    <name type="scientific">Cyphomyrmex costatus</name>
    <dbReference type="NCBI Taxonomy" id="456900"/>
    <lineage>
        <taxon>Eukaryota</taxon>
        <taxon>Metazoa</taxon>
        <taxon>Ecdysozoa</taxon>
        <taxon>Arthropoda</taxon>
        <taxon>Hexapoda</taxon>
        <taxon>Insecta</taxon>
        <taxon>Pterygota</taxon>
        <taxon>Neoptera</taxon>
        <taxon>Endopterygota</taxon>
        <taxon>Hymenoptera</taxon>
        <taxon>Apocrita</taxon>
        <taxon>Aculeata</taxon>
        <taxon>Formicoidea</taxon>
        <taxon>Formicidae</taxon>
        <taxon>Myrmicinae</taxon>
        <taxon>Cyphomyrmex</taxon>
    </lineage>
</organism>
<reference evidence="3 4" key="1">
    <citation type="submission" date="2016-03" db="EMBL/GenBank/DDBJ databases">
        <title>Cyphomyrmex costatus WGS genome.</title>
        <authorList>
            <person name="Nygaard S."/>
            <person name="Hu H."/>
            <person name="Boomsma J."/>
            <person name="Zhang G."/>
        </authorList>
    </citation>
    <scope>NUCLEOTIDE SEQUENCE [LARGE SCALE GENOMIC DNA]</scope>
    <source>
        <strain evidence="3">MS0001</strain>
        <tissue evidence="3">Whole body</tissue>
    </source>
</reference>
<feature type="non-terminal residue" evidence="3">
    <location>
        <position position="1"/>
    </location>
</feature>
<dbReference type="EMBL" id="KQ977869">
    <property type="protein sequence ID" value="KYM99238.1"/>
    <property type="molecule type" value="Genomic_DNA"/>
</dbReference>